<evidence type="ECO:0000256" key="4">
    <source>
        <dbReference type="SAM" id="MobiDB-lite"/>
    </source>
</evidence>
<dbReference type="PANTHER" id="PTHR32347">
    <property type="entry name" value="EFFLUX SYSTEM COMPONENT YKNX-RELATED"/>
    <property type="match status" value="1"/>
</dbReference>
<dbReference type="PROSITE" id="PS51257">
    <property type="entry name" value="PROKAR_LIPOPROTEIN"/>
    <property type="match status" value="1"/>
</dbReference>
<feature type="coiled-coil region" evidence="3">
    <location>
        <begin position="252"/>
        <end position="329"/>
    </location>
</feature>
<organism evidence="6 7">
    <name type="scientific">Pseudonocardia kunmingensis</name>
    <dbReference type="NCBI Taxonomy" id="630975"/>
    <lineage>
        <taxon>Bacteria</taxon>
        <taxon>Bacillati</taxon>
        <taxon>Actinomycetota</taxon>
        <taxon>Actinomycetes</taxon>
        <taxon>Pseudonocardiales</taxon>
        <taxon>Pseudonocardiaceae</taxon>
        <taxon>Pseudonocardia</taxon>
    </lineage>
</organism>
<feature type="compositionally biased region" description="Basic and acidic residues" evidence="4">
    <location>
        <begin position="152"/>
        <end position="184"/>
    </location>
</feature>
<dbReference type="InterPro" id="IPR050465">
    <property type="entry name" value="UPF0194_transport"/>
</dbReference>
<dbReference type="PANTHER" id="PTHR32347:SF23">
    <property type="entry name" value="BLL5650 PROTEIN"/>
    <property type="match status" value="1"/>
</dbReference>
<evidence type="ECO:0000313" key="6">
    <source>
        <dbReference type="EMBL" id="TQM09031.1"/>
    </source>
</evidence>
<dbReference type="OrthoDB" id="3563414at2"/>
<feature type="signal peptide" evidence="5">
    <location>
        <begin position="1"/>
        <end position="28"/>
    </location>
</feature>
<feature type="compositionally biased region" description="Basic and acidic residues" evidence="4">
    <location>
        <begin position="502"/>
        <end position="513"/>
    </location>
</feature>
<dbReference type="Proteomes" id="UP000315677">
    <property type="component" value="Unassembled WGS sequence"/>
</dbReference>
<dbReference type="Gene3D" id="2.40.50.100">
    <property type="match status" value="2"/>
</dbReference>
<feature type="region of interest" description="Disordered" evidence="4">
    <location>
        <begin position="502"/>
        <end position="527"/>
    </location>
</feature>
<name>A0A543DI87_9PSEU</name>
<dbReference type="RefSeq" id="WP_142056935.1">
    <property type="nucleotide sequence ID" value="NZ_VFPA01000003.1"/>
</dbReference>
<reference evidence="6 7" key="1">
    <citation type="submission" date="2019-06" db="EMBL/GenBank/DDBJ databases">
        <title>Sequencing the genomes of 1000 actinobacteria strains.</title>
        <authorList>
            <person name="Klenk H.-P."/>
        </authorList>
    </citation>
    <scope>NUCLEOTIDE SEQUENCE [LARGE SCALE GENOMIC DNA]</scope>
    <source>
        <strain evidence="6 7">DSM 45301</strain>
    </source>
</reference>
<comment type="caution">
    <text evidence="6">The sequence shown here is derived from an EMBL/GenBank/DDBJ whole genome shotgun (WGS) entry which is preliminary data.</text>
</comment>
<feature type="region of interest" description="Disordered" evidence="4">
    <location>
        <begin position="139"/>
        <end position="246"/>
    </location>
</feature>
<dbReference type="SUPFAM" id="SSF111369">
    <property type="entry name" value="HlyD-like secretion proteins"/>
    <property type="match status" value="2"/>
</dbReference>
<keyword evidence="2 3" id="KW-0175">Coiled coil</keyword>
<feature type="chain" id="PRO_5039412449" evidence="5">
    <location>
        <begin position="29"/>
        <end position="551"/>
    </location>
</feature>
<evidence type="ECO:0000256" key="3">
    <source>
        <dbReference type="SAM" id="Coils"/>
    </source>
</evidence>
<dbReference type="Gene3D" id="2.40.30.170">
    <property type="match status" value="1"/>
</dbReference>
<accession>A0A543DI87</accession>
<evidence type="ECO:0000256" key="1">
    <source>
        <dbReference type="ARBA" id="ARBA00004196"/>
    </source>
</evidence>
<evidence type="ECO:0000256" key="2">
    <source>
        <dbReference type="ARBA" id="ARBA00023054"/>
    </source>
</evidence>
<comment type="subcellular location">
    <subcellularLocation>
        <location evidence="1">Cell envelope</location>
    </subcellularLocation>
</comment>
<protein>
    <submittedName>
        <fullName evidence="6">HlyD family secretion protein</fullName>
    </submittedName>
</protein>
<dbReference type="EMBL" id="VFPA01000003">
    <property type="protein sequence ID" value="TQM09031.1"/>
    <property type="molecule type" value="Genomic_DNA"/>
</dbReference>
<dbReference type="Gene3D" id="2.40.420.20">
    <property type="match status" value="1"/>
</dbReference>
<proteinExistence type="predicted"/>
<keyword evidence="5" id="KW-0732">Signal</keyword>
<evidence type="ECO:0000256" key="5">
    <source>
        <dbReference type="SAM" id="SignalP"/>
    </source>
</evidence>
<gene>
    <name evidence="6" type="ORF">FB558_4772</name>
</gene>
<sequence length="551" mass="57305">MSRTTGRRRRAAYAIGALVALATTACTAEPPPPPTLRVDRGTVATTVSASGTLVGISEQNLGFAEGGKLVEVLVGVGARVEPGQVLARVDDFELRQTLEQEQARLAQQQAELDRARGGNSVNATGRTLEQAKEILEATEKQASETNEANRSATDRARKQLDFDREVLDRAEDTLRRTKSECRSGDDEESQSAAESEPPATKESTPTEEPDRDSDNDSDNESDDEDGDRVRGASYIAQTTPACDRIATEETAVENAKRTVLASETELDAAKHREDVDAASGRVSVENAKQSVVTAENDRGSARNEQPSDINGAEALVREAQAAVAIAQRNVDNTVLTAPVAGVVSAINGRVGEYLGGASGTTPLAPGSTAALPGATSLASGGDSGGGGGTAAPGGGAFMVLNNVDSFQLVVPFEESDASRVAVNQPVEVTVDAIPDLRAPATVLAIAPSGDPSSGIVEYYATIVLREGSDPRLRDGQTALADVAVESVENTLRVPSAAVRRDGGGTVVDVRDSEGQPVPTPFQAGTAGDEYTQVISGLREGQELLLPQPAAG</sequence>
<evidence type="ECO:0000313" key="7">
    <source>
        <dbReference type="Proteomes" id="UP000315677"/>
    </source>
</evidence>
<dbReference type="AlphaFoldDB" id="A0A543DI87"/>
<feature type="compositionally biased region" description="Acidic residues" evidence="4">
    <location>
        <begin position="205"/>
        <end position="226"/>
    </location>
</feature>
<dbReference type="GO" id="GO:0030313">
    <property type="term" value="C:cell envelope"/>
    <property type="evidence" value="ECO:0007669"/>
    <property type="project" value="UniProtKB-SubCell"/>
</dbReference>
<dbReference type="Gene3D" id="1.10.287.470">
    <property type="entry name" value="Helix hairpin bin"/>
    <property type="match status" value="2"/>
</dbReference>
<keyword evidence="7" id="KW-1185">Reference proteome</keyword>